<keyword evidence="1" id="KW-1133">Transmembrane helix</keyword>
<organism evidence="2 3">
    <name type="scientific">Alteromonas mediterranea</name>
    <dbReference type="NCBI Taxonomy" id="314275"/>
    <lineage>
        <taxon>Bacteria</taxon>
        <taxon>Pseudomonadati</taxon>
        <taxon>Pseudomonadota</taxon>
        <taxon>Gammaproteobacteria</taxon>
        <taxon>Alteromonadales</taxon>
        <taxon>Alteromonadaceae</taxon>
        <taxon>Alteromonas/Salinimonas group</taxon>
        <taxon>Alteromonas</taxon>
    </lineage>
</organism>
<keyword evidence="1" id="KW-0472">Membrane</keyword>
<dbReference type="EMBL" id="CP013928">
    <property type="protein sequence ID" value="AMJ77369.1"/>
    <property type="molecule type" value="Genomic_DNA"/>
</dbReference>
<protein>
    <submittedName>
        <fullName evidence="2">Uncharacterized protein</fullName>
    </submittedName>
</protein>
<feature type="transmembrane region" description="Helical" evidence="1">
    <location>
        <begin position="102"/>
        <end position="123"/>
    </location>
</feature>
<dbReference type="OMA" id="HYLVWTR"/>
<feature type="transmembrane region" description="Helical" evidence="1">
    <location>
        <begin position="46"/>
        <end position="69"/>
    </location>
</feature>
<evidence type="ECO:0000313" key="2">
    <source>
        <dbReference type="EMBL" id="AMJ77369.1"/>
    </source>
</evidence>
<reference evidence="2 3" key="1">
    <citation type="submission" date="2015-12" db="EMBL/GenBank/DDBJ databases">
        <title>Intraspecies pangenome expansion in the marine bacterium Alteromonas.</title>
        <authorList>
            <person name="Lopez-Perez M."/>
            <person name="Rodriguez-Valera F."/>
        </authorList>
    </citation>
    <scope>NUCLEOTIDE SEQUENCE [LARGE SCALE GENOMIC DNA]</scope>
    <source>
        <strain evidence="2 3">UM8</strain>
    </source>
</reference>
<dbReference type="Proteomes" id="UP000061468">
    <property type="component" value="Chromosome"/>
</dbReference>
<name>A0AAC8XI61_9ALTE</name>
<proteinExistence type="predicted"/>
<feature type="transmembrane region" description="Helical" evidence="1">
    <location>
        <begin position="75"/>
        <end position="95"/>
    </location>
</feature>
<dbReference type="AlphaFoldDB" id="A0AAC8XI61"/>
<sequence>MLYHVLGFVSAALFLLTWLGLWSQIQAMSRYQNAITRSSSLDANQSLSLNQFGSSYFAFFSIYLFGISVEPFNHYLVWTRFGALILTLVIIWKIWQHRRTKVSGWVTAVALLAFVAGTISIAFRPFPGLAQLGANTLMLVVTVVLFQGSLHQWLVLQRRKKVGSLSFALFRNILIKDVSTLLFGLTMPLSQSWPLLILNGTSVIMRGSILLKMHTLKRQEQRLGV</sequence>
<accession>A0AAC8XI61</accession>
<feature type="transmembrane region" description="Helical" evidence="1">
    <location>
        <begin position="6"/>
        <end position="25"/>
    </location>
</feature>
<dbReference type="RefSeq" id="WP_012517217.1">
    <property type="nucleotide sequence ID" value="NZ_CAKMLI010000012.1"/>
</dbReference>
<evidence type="ECO:0000313" key="3">
    <source>
        <dbReference type="Proteomes" id="UP000061468"/>
    </source>
</evidence>
<keyword evidence="1" id="KW-0812">Transmembrane</keyword>
<feature type="transmembrane region" description="Helical" evidence="1">
    <location>
        <begin position="135"/>
        <end position="156"/>
    </location>
</feature>
<gene>
    <name evidence="2" type="ORF">AV942_03095</name>
</gene>
<evidence type="ECO:0000256" key="1">
    <source>
        <dbReference type="SAM" id="Phobius"/>
    </source>
</evidence>